<accession>N9JLR7</accession>
<comment type="caution">
    <text evidence="1">The sequence shown here is derived from an EMBL/GenBank/DDBJ whole genome shotgun (WGS) entry which is preliminary data.</text>
</comment>
<protein>
    <submittedName>
        <fullName evidence="1">Uncharacterized protein</fullName>
    </submittedName>
</protein>
<proteinExistence type="predicted"/>
<evidence type="ECO:0000313" key="1">
    <source>
        <dbReference type="EMBL" id="ENW72707.1"/>
    </source>
</evidence>
<dbReference type="RefSeq" id="WP_005138413.1">
    <property type="nucleotide sequence ID" value="NZ_KB849947.1"/>
</dbReference>
<dbReference type="Proteomes" id="UP000013021">
    <property type="component" value="Unassembled WGS sequence"/>
</dbReference>
<dbReference type="EMBL" id="APRE01000032">
    <property type="protein sequence ID" value="ENW72707.1"/>
    <property type="molecule type" value="Genomic_DNA"/>
</dbReference>
<organism evidence="1 2">
    <name type="scientific">Acinetobacter baumannii NIPH 80</name>
    <dbReference type="NCBI Taxonomy" id="1217629"/>
    <lineage>
        <taxon>Bacteria</taxon>
        <taxon>Pseudomonadati</taxon>
        <taxon>Pseudomonadota</taxon>
        <taxon>Gammaproteobacteria</taxon>
        <taxon>Moraxellales</taxon>
        <taxon>Moraxellaceae</taxon>
        <taxon>Acinetobacter</taxon>
        <taxon>Acinetobacter calcoaceticus/baumannii complex</taxon>
    </lineage>
</organism>
<dbReference type="AlphaFoldDB" id="N9JLR7"/>
<sequence>MAVPEQTPFIEYTANGTTTVYPLTFDCDKSEYLIVSLDGEEAPVGSWSLAGGSITFNSAPANGVLITIKRNTPFLRTTEYQSYNNSFRPSPVNKDFDLIWWKLQELGVTNWLTDTDIKNLNIYVNSLNEETREDFFNKLFNLEQNTNAMLEEAIANGAVSALAVTVVECLDDLVTVKKWQGRTVNVRSVIRNKHLGGGTFVFNKNSTRTPDGYIVVADVGGNWEKITVAFPTVDDFGGLGDAPNYDDADAFIRCALSPYTGSNIYLANRQVEYRINKQVDCKGKGIVGGGFSRQNATAYAMNSLKVRPGDYSNSNTLLNNVAFINVGAEVRDLQLVSEGVSENISGLKVDGYNFTLSNANISGFYNQVYLSNATVSFRVQNLMSIGVSNAGFYIADVDSKQSTTAYFDNCSWQWGKYPVLFAKEAYQCVFNNIILEYMQYGLTAGIWSNCSFNAIWAEQTRDGVARDWLVNTSYQQTFNCITNNLYIRTPWLNRADTTALAVSDNIGGVVIDKSRITLSGATGAKIQLSPSGLATLFANWYGGTNRRLLITTQPTAADSGYKTPIHINAPNSELYFGNQDETSVSSVVFKRVIGATAANTPYVASDAWTKKIRKWNTYNHEVSKVGRFIAPMMLTYDVNFTTQQNNAGWSISKESTGVYRLQRDAGVTTELANPHIFVSGIFSGTGLGDGKAILPPTLQAIEAYGGSWTSYKVGSGVKMFFIDLTGALVDPMRFSVSFTLESGI</sequence>
<evidence type="ECO:0000313" key="2">
    <source>
        <dbReference type="Proteomes" id="UP000013021"/>
    </source>
</evidence>
<name>N9JLR7_ACIBA</name>
<gene>
    <name evidence="1" type="ORF">F913_01679</name>
</gene>
<dbReference type="PATRIC" id="fig|1217629.3.peg.1623"/>
<dbReference type="HOGENOM" id="CLU_022007_0_0_6"/>
<reference evidence="1 2" key="1">
    <citation type="submission" date="2013-02" db="EMBL/GenBank/DDBJ databases">
        <title>The Genome Sequence of Acinetobacter baumannii NIPH 80.</title>
        <authorList>
            <consortium name="The Broad Institute Genome Sequencing Platform"/>
            <consortium name="The Broad Institute Genome Sequencing Center for Infectious Disease"/>
            <person name="Cerqueira G."/>
            <person name="Feldgarden M."/>
            <person name="Courvalin P."/>
            <person name="Perichon B."/>
            <person name="Grillot-Courvalin C."/>
            <person name="Clermont D."/>
            <person name="Rocha E."/>
            <person name="Yoon E.-J."/>
            <person name="Nemec A."/>
            <person name="Walker B."/>
            <person name="Young S.K."/>
            <person name="Zeng Q."/>
            <person name="Gargeya S."/>
            <person name="Fitzgerald M."/>
            <person name="Haas B."/>
            <person name="Abouelleil A."/>
            <person name="Alvarado L."/>
            <person name="Arachchi H.M."/>
            <person name="Berlin A.M."/>
            <person name="Chapman S.B."/>
            <person name="Dewar J."/>
            <person name="Goldberg J."/>
            <person name="Griggs A."/>
            <person name="Gujja S."/>
            <person name="Hansen M."/>
            <person name="Howarth C."/>
            <person name="Imamovic A."/>
            <person name="Larimer J."/>
            <person name="McCowan C."/>
            <person name="Murphy C."/>
            <person name="Neiman D."/>
            <person name="Pearson M."/>
            <person name="Priest M."/>
            <person name="Roberts A."/>
            <person name="Saif S."/>
            <person name="Shea T."/>
            <person name="Sisk P."/>
            <person name="Sykes S."/>
            <person name="Wortman J."/>
            <person name="Nusbaum C."/>
            <person name="Birren B."/>
        </authorList>
    </citation>
    <scope>NUCLEOTIDE SEQUENCE [LARGE SCALE GENOMIC DNA]</scope>
    <source>
        <strain evidence="1 2">NIPH 80</strain>
    </source>
</reference>